<reference evidence="9" key="1">
    <citation type="submission" date="2016-05" db="EMBL/GenBank/DDBJ databases">
        <authorList>
            <person name="Lavstsen T."/>
            <person name="Jespersen J.S."/>
        </authorList>
    </citation>
    <scope>NUCLEOTIDE SEQUENCE</scope>
    <source>
        <tissue evidence="9">Brain</tissue>
    </source>
</reference>
<dbReference type="GO" id="GO:0042407">
    <property type="term" value="P:cristae formation"/>
    <property type="evidence" value="ECO:0007669"/>
    <property type="project" value="InterPro"/>
</dbReference>
<evidence type="ECO:0000256" key="4">
    <source>
        <dbReference type="ARBA" id="ARBA00022989"/>
    </source>
</evidence>
<comment type="subunit">
    <text evidence="7">Component of the mitochondrial contact site and cristae organizing system (MICOS) complex.</text>
</comment>
<feature type="compositionally biased region" description="Low complexity" evidence="8">
    <location>
        <begin position="226"/>
        <end position="241"/>
    </location>
</feature>
<evidence type="ECO:0000256" key="3">
    <source>
        <dbReference type="ARBA" id="ARBA00022692"/>
    </source>
</evidence>
<gene>
    <name evidence="9" type="primary">APOOL</name>
</gene>
<protein>
    <recommendedName>
        <fullName evidence="7">MICOS complex subunit</fullName>
    </recommendedName>
</protein>
<dbReference type="Pfam" id="PF09769">
    <property type="entry name" value="ApoO"/>
    <property type="match status" value="1"/>
</dbReference>
<keyword evidence="7" id="KW-0999">Mitochondrion inner membrane</keyword>
<keyword evidence="4 7" id="KW-1133">Transmembrane helix</keyword>
<name>A0A1A7ZRN5_NOTFU</name>
<sequence length="432" mass="44347">MAAKVVMVAVPTVLGIASIRVKTRNQVPADGLVSREGLSIYAPLPESAPARFFPESPGGIERGLTTAREGVLPLVQAVKGACVSVKRGWVHLYHVGEDAYYYLTDPPPGFLPRLGTITMAGLLGMFLARKGSRFKRLVVPVGLIGAGASVCYPAQAVAVLKMSAFRVRSLCCSLKVTGKSTYSAAQWSSSALSSLLSTSKPAAAGETPHTQAATGPSPESVLTEEASASSSTPDSSSQSAAVLEKEAGSSESVSVSDEPVVAVTPEEEPLVTHLAASQALPETSSGVSGSLAASIPVQTETYPPCEEAAPVGNEGGSDGTGPAGQASTDTRPAEPTVSVEPETVPDPSAEEFVLLSEDPSSPETSDMPTVPSEPEPESTDLGSVPGEGTPPPPAQQPAAENSKEGSGYKPNPALMDFGQSSPEDEDLYSTRS</sequence>
<feature type="region of interest" description="Disordered" evidence="8">
    <location>
        <begin position="298"/>
        <end position="432"/>
    </location>
</feature>
<evidence type="ECO:0000256" key="6">
    <source>
        <dbReference type="ARBA" id="ARBA00023136"/>
    </source>
</evidence>
<comment type="subcellular location">
    <subcellularLocation>
        <location evidence="7">Mitochondrion inner membrane</location>
    </subcellularLocation>
    <subcellularLocation>
        <location evidence="1">Mitochondrion membrane</location>
    </subcellularLocation>
</comment>
<organism evidence="9">
    <name type="scientific">Nothobranchius furzeri</name>
    <name type="common">Turquoise killifish</name>
    <dbReference type="NCBI Taxonomy" id="105023"/>
    <lineage>
        <taxon>Eukaryota</taxon>
        <taxon>Metazoa</taxon>
        <taxon>Chordata</taxon>
        <taxon>Craniata</taxon>
        <taxon>Vertebrata</taxon>
        <taxon>Euteleostomi</taxon>
        <taxon>Actinopterygii</taxon>
        <taxon>Neopterygii</taxon>
        <taxon>Teleostei</taxon>
        <taxon>Neoteleostei</taxon>
        <taxon>Acanthomorphata</taxon>
        <taxon>Ovalentaria</taxon>
        <taxon>Atherinomorphae</taxon>
        <taxon>Cyprinodontiformes</taxon>
        <taxon>Nothobranchiidae</taxon>
        <taxon>Nothobranchius</taxon>
    </lineage>
</organism>
<evidence type="ECO:0000256" key="7">
    <source>
        <dbReference type="RuleBase" id="RU363021"/>
    </source>
</evidence>
<reference evidence="9" key="2">
    <citation type="submission" date="2016-06" db="EMBL/GenBank/DDBJ databases">
        <title>The genome of a short-lived fish provides insights into sex chromosome evolution and the genetic control of aging.</title>
        <authorList>
            <person name="Reichwald K."/>
            <person name="Felder M."/>
            <person name="Petzold A."/>
            <person name="Koch P."/>
            <person name="Groth M."/>
            <person name="Platzer M."/>
        </authorList>
    </citation>
    <scope>NUCLEOTIDE SEQUENCE</scope>
    <source>
        <tissue evidence="9">Brain</tissue>
    </source>
</reference>
<feature type="compositionally biased region" description="Acidic residues" evidence="8">
    <location>
        <begin position="422"/>
        <end position="432"/>
    </location>
</feature>
<dbReference type="InterPro" id="IPR019166">
    <property type="entry name" value="MIC26/MIC27"/>
</dbReference>
<feature type="region of interest" description="Disordered" evidence="8">
    <location>
        <begin position="199"/>
        <end position="262"/>
    </location>
</feature>
<keyword evidence="3 7" id="KW-0812">Transmembrane</keyword>
<evidence type="ECO:0000256" key="5">
    <source>
        <dbReference type="ARBA" id="ARBA00023128"/>
    </source>
</evidence>
<evidence type="ECO:0000256" key="8">
    <source>
        <dbReference type="SAM" id="MobiDB-lite"/>
    </source>
</evidence>
<comment type="function">
    <text evidence="7">Component of the MICOS complex, a large protein complex of the mitochondrial inner membrane that plays crucial roles in the maintenance of crista junctions, inner membrane architecture, and formation of contact sites to the outer membrane.</text>
</comment>
<dbReference type="PANTHER" id="PTHR14564">
    <property type="entry name" value="MICOS COMPLEX SUBUNIT MIC26 / MIC27 FAMILY MEMBER"/>
    <property type="match status" value="1"/>
</dbReference>
<dbReference type="EMBL" id="HADY01006603">
    <property type="protein sequence ID" value="SBP45088.1"/>
    <property type="molecule type" value="Transcribed_RNA"/>
</dbReference>
<keyword evidence="9" id="KW-0449">Lipoprotein</keyword>
<dbReference type="AlphaFoldDB" id="A0A1A7ZRN5"/>
<comment type="similarity">
    <text evidence="2">Belongs to the apolipoprotein O/MICOS complex subunit Mic27 family.</text>
</comment>
<proteinExistence type="inferred from homology"/>
<feature type="compositionally biased region" description="Low complexity" evidence="8">
    <location>
        <begin position="249"/>
        <end position="262"/>
    </location>
</feature>
<feature type="compositionally biased region" description="Polar residues" evidence="8">
    <location>
        <begin position="358"/>
        <end position="367"/>
    </location>
</feature>
<accession>A0A1A7ZRN5</accession>
<dbReference type="GO" id="GO:0061617">
    <property type="term" value="C:MICOS complex"/>
    <property type="evidence" value="ECO:0007669"/>
    <property type="project" value="UniProtKB-UniRule"/>
</dbReference>
<feature type="transmembrane region" description="Helical" evidence="7">
    <location>
        <begin position="137"/>
        <end position="160"/>
    </location>
</feature>
<keyword evidence="5 7" id="KW-0496">Mitochondrion</keyword>
<evidence type="ECO:0000256" key="2">
    <source>
        <dbReference type="ARBA" id="ARBA00010904"/>
    </source>
</evidence>
<evidence type="ECO:0000313" key="9">
    <source>
        <dbReference type="EMBL" id="SBP45088.1"/>
    </source>
</evidence>
<feature type="compositionally biased region" description="Gly residues" evidence="8">
    <location>
        <begin position="313"/>
        <end position="322"/>
    </location>
</feature>
<keyword evidence="6 7" id="KW-0472">Membrane</keyword>
<evidence type="ECO:0000256" key="1">
    <source>
        <dbReference type="ARBA" id="ARBA00004325"/>
    </source>
</evidence>
<dbReference type="InterPro" id="IPR033182">
    <property type="entry name" value="MIC26/MIC27_animal"/>
</dbReference>